<organism evidence="2 3">
    <name type="scientific">Macrostomum lignano</name>
    <dbReference type="NCBI Taxonomy" id="282301"/>
    <lineage>
        <taxon>Eukaryota</taxon>
        <taxon>Metazoa</taxon>
        <taxon>Spiralia</taxon>
        <taxon>Lophotrochozoa</taxon>
        <taxon>Platyhelminthes</taxon>
        <taxon>Rhabditophora</taxon>
        <taxon>Macrostomorpha</taxon>
        <taxon>Macrostomida</taxon>
        <taxon>Macrostomidae</taxon>
        <taxon>Macrostomum</taxon>
    </lineage>
</organism>
<reference evidence="3" key="1">
    <citation type="submission" date="2016-11" db="UniProtKB">
        <authorList>
            <consortium name="WormBaseParasite"/>
        </authorList>
    </citation>
    <scope>IDENTIFICATION</scope>
</reference>
<dbReference type="Pfam" id="PF04004">
    <property type="entry name" value="Leo1"/>
    <property type="match status" value="1"/>
</dbReference>
<dbReference type="WBParaSite" id="maker-unitig_45246-snap-gene-0.2-mRNA-1">
    <property type="protein sequence ID" value="maker-unitig_45246-snap-gene-0.2-mRNA-1"/>
    <property type="gene ID" value="maker-unitig_45246-snap-gene-0.2"/>
</dbReference>
<protein>
    <submittedName>
        <fullName evidence="3">Uncharacterized protein</fullName>
    </submittedName>
</protein>
<sequence length="281" mass="31143">MKAEKKQASSSVPAFQEENDTEARNEEAGDRDEEEEGKKKTPKPVESRINVDFPLIRADLGKEIYFVKMPNFLTVDTRPFDPPPTRMPWTRRTWWTKRADIGLRLRVENTIRWRRLPKDAEGRELTDEAGQPLRESNAKMVRWSRRQPVAAFGRRDFRRSFMDTTGRFQSPCLSAGLAPAGPGGVPPGNGLPPHTAPPPPTHKKITRSLQIRAASSTPRPKRAKKVLSDDEDEQQQDDEEEAGGDFGACRGERSGATKAAADAGGAFLSASDDSSSSSLSD</sequence>
<dbReference type="Proteomes" id="UP000095280">
    <property type="component" value="Unplaced"/>
</dbReference>
<dbReference type="InterPro" id="IPR007149">
    <property type="entry name" value="Leo1"/>
</dbReference>
<dbReference type="GO" id="GO:0016593">
    <property type="term" value="C:Cdc73/Paf1 complex"/>
    <property type="evidence" value="ECO:0007669"/>
    <property type="project" value="InterPro"/>
</dbReference>
<feature type="compositionally biased region" description="Acidic residues" evidence="1">
    <location>
        <begin position="229"/>
        <end position="243"/>
    </location>
</feature>
<dbReference type="PANTHER" id="PTHR23146">
    <property type="entry name" value="LEO1 PROTEIN"/>
    <property type="match status" value="1"/>
</dbReference>
<proteinExistence type="predicted"/>
<feature type="compositionally biased region" description="Polar residues" evidence="1">
    <location>
        <begin position="207"/>
        <end position="218"/>
    </location>
</feature>
<feature type="compositionally biased region" description="Low complexity" evidence="1">
    <location>
        <begin position="259"/>
        <end position="281"/>
    </location>
</feature>
<accession>A0A1I8FS95</accession>
<feature type="region of interest" description="Disordered" evidence="1">
    <location>
        <begin position="172"/>
        <end position="281"/>
    </location>
</feature>
<dbReference type="GO" id="GO:0032968">
    <property type="term" value="P:positive regulation of transcription elongation by RNA polymerase II"/>
    <property type="evidence" value="ECO:0007669"/>
    <property type="project" value="TreeGrafter"/>
</dbReference>
<feature type="region of interest" description="Disordered" evidence="1">
    <location>
        <begin position="1"/>
        <end position="45"/>
    </location>
</feature>
<feature type="compositionally biased region" description="Basic and acidic residues" evidence="1">
    <location>
        <begin position="36"/>
        <end position="45"/>
    </location>
</feature>
<evidence type="ECO:0000313" key="3">
    <source>
        <dbReference type="WBParaSite" id="maker-unitig_45246-snap-gene-0.2-mRNA-1"/>
    </source>
</evidence>
<evidence type="ECO:0000256" key="1">
    <source>
        <dbReference type="SAM" id="MobiDB-lite"/>
    </source>
</evidence>
<name>A0A1I8FS95_9PLAT</name>
<dbReference type="AlphaFoldDB" id="A0A1I8FS95"/>
<dbReference type="PANTHER" id="PTHR23146:SF0">
    <property type="entry name" value="RNA POLYMERASE-ASSOCIATED PROTEIN LEO1"/>
    <property type="match status" value="1"/>
</dbReference>
<dbReference type="GO" id="GO:0006368">
    <property type="term" value="P:transcription elongation by RNA polymerase II"/>
    <property type="evidence" value="ECO:0007669"/>
    <property type="project" value="InterPro"/>
</dbReference>
<dbReference type="GO" id="GO:1990269">
    <property type="term" value="F:RNA polymerase II C-terminal domain phosphoserine binding"/>
    <property type="evidence" value="ECO:0007669"/>
    <property type="project" value="TreeGrafter"/>
</dbReference>
<evidence type="ECO:0000313" key="2">
    <source>
        <dbReference type="Proteomes" id="UP000095280"/>
    </source>
</evidence>
<keyword evidence="2" id="KW-1185">Reference proteome</keyword>